<evidence type="ECO:0000256" key="6">
    <source>
        <dbReference type="ARBA" id="ARBA00022723"/>
    </source>
</evidence>
<evidence type="ECO:0000256" key="8">
    <source>
        <dbReference type="ARBA" id="ARBA00022833"/>
    </source>
</evidence>
<evidence type="ECO:0000256" key="14">
    <source>
        <dbReference type="PIRSR" id="PIRSR002811-1"/>
    </source>
</evidence>
<dbReference type="GO" id="GO:0008270">
    <property type="term" value="F:zinc ion binding"/>
    <property type="evidence" value="ECO:0007669"/>
    <property type="project" value="UniProtKB-UniRule"/>
</dbReference>
<dbReference type="FunFam" id="3.90.580.10:FF:000001">
    <property type="entry name" value="DNA primase"/>
    <property type="match status" value="1"/>
</dbReference>
<dbReference type="SUPFAM" id="SSF56731">
    <property type="entry name" value="DNA primase core"/>
    <property type="match status" value="1"/>
</dbReference>
<comment type="caution">
    <text evidence="16">The sequence shown here is derived from an EMBL/GenBank/DDBJ whole genome shotgun (WGS) entry which is preliminary data.</text>
</comment>
<dbReference type="InterPro" id="IPR034151">
    <property type="entry name" value="TOPRIM_DnaG_bac"/>
</dbReference>
<reference evidence="16 17" key="1">
    <citation type="submission" date="2018-05" db="EMBL/GenBank/DDBJ databases">
        <title>Genomic Encyclopedia of Type Strains, Phase IV (KMG-IV): sequencing the most valuable type-strain genomes for metagenomic binning, comparative biology and taxonomic classification.</title>
        <authorList>
            <person name="Goeker M."/>
        </authorList>
    </citation>
    <scope>NUCLEOTIDE SEQUENCE [LARGE SCALE GENOMIC DNA]</scope>
    <source>
        <strain evidence="16 17">DSM 24906</strain>
    </source>
</reference>
<proteinExistence type="inferred from homology"/>
<dbReference type="Pfam" id="PF08275">
    <property type="entry name" value="DNAG_N"/>
    <property type="match status" value="1"/>
</dbReference>
<dbReference type="InterPro" id="IPR006295">
    <property type="entry name" value="DNA_primase_DnaG"/>
</dbReference>
<feature type="domain" description="Toprim" evidence="15">
    <location>
        <begin position="245"/>
        <end position="326"/>
    </location>
</feature>
<comment type="subunit">
    <text evidence="12">Monomer. Interacts with DnaB.</text>
</comment>
<dbReference type="EC" id="2.7.7.101" evidence="12"/>
<dbReference type="Gene3D" id="3.90.980.10">
    <property type="entry name" value="DNA primase, catalytic core, N-terminal domain"/>
    <property type="match status" value="1"/>
</dbReference>
<dbReference type="InterPro" id="IPR037068">
    <property type="entry name" value="DNA_primase_core_N_sf"/>
</dbReference>
<dbReference type="HAMAP" id="MF_00974">
    <property type="entry name" value="DNA_primase_DnaG"/>
    <property type="match status" value="1"/>
</dbReference>
<comment type="catalytic activity">
    <reaction evidence="12">
        <text>ssDNA + n NTP = ssDNA/pppN(pN)n-1 hybrid + (n-1) diphosphate.</text>
        <dbReference type="EC" id="2.7.7.101"/>
    </reaction>
</comment>
<protein>
    <recommendedName>
        <fullName evidence="12 13">DNA primase</fullName>
        <ecNumber evidence="12">2.7.7.101</ecNumber>
    </recommendedName>
</protein>
<dbReference type="GO" id="GO:0006269">
    <property type="term" value="P:DNA replication, synthesis of primer"/>
    <property type="evidence" value="ECO:0007669"/>
    <property type="project" value="UniProtKB-UniRule"/>
</dbReference>
<evidence type="ECO:0000313" key="17">
    <source>
        <dbReference type="Proteomes" id="UP000245921"/>
    </source>
</evidence>
<dbReference type="EMBL" id="QGGI01000012">
    <property type="protein sequence ID" value="PWJ90595.1"/>
    <property type="molecule type" value="Genomic_DNA"/>
</dbReference>
<keyword evidence="5 12" id="KW-0235">DNA replication</keyword>
<keyword evidence="9" id="KW-0460">Magnesium</keyword>
<evidence type="ECO:0000256" key="12">
    <source>
        <dbReference type="HAMAP-Rule" id="MF_00974"/>
    </source>
</evidence>
<keyword evidence="4 12" id="KW-0548">Nucleotidyltransferase</keyword>
<dbReference type="PIRSF" id="PIRSF002811">
    <property type="entry name" value="DnaG"/>
    <property type="match status" value="1"/>
</dbReference>
<evidence type="ECO:0000256" key="1">
    <source>
        <dbReference type="ARBA" id="ARBA00022478"/>
    </source>
</evidence>
<dbReference type="GO" id="GO:0003899">
    <property type="term" value="F:DNA-directed RNA polymerase activity"/>
    <property type="evidence" value="ECO:0007669"/>
    <property type="project" value="UniProtKB-UniRule"/>
</dbReference>
<dbReference type="SMART" id="SM00400">
    <property type="entry name" value="ZnF_CHCC"/>
    <property type="match status" value="1"/>
</dbReference>
<keyword evidence="8 12" id="KW-0862">Zinc</keyword>
<evidence type="ECO:0000313" key="16">
    <source>
        <dbReference type="EMBL" id="PWJ90595.1"/>
    </source>
</evidence>
<dbReference type="Pfam" id="PF01807">
    <property type="entry name" value="Zn_ribbon_DnaG"/>
    <property type="match status" value="1"/>
</dbReference>
<dbReference type="Proteomes" id="UP000245921">
    <property type="component" value="Unassembled WGS sequence"/>
</dbReference>
<keyword evidence="11 12" id="KW-0804">Transcription</keyword>
<dbReference type="Pfam" id="PF13155">
    <property type="entry name" value="Toprim_2"/>
    <property type="match status" value="1"/>
</dbReference>
<dbReference type="PROSITE" id="PS50880">
    <property type="entry name" value="TOPRIM"/>
    <property type="match status" value="1"/>
</dbReference>
<keyword evidence="3 12" id="KW-0808">Transferase</keyword>
<dbReference type="InterPro" id="IPR006171">
    <property type="entry name" value="TOPRIM_dom"/>
</dbReference>
<dbReference type="NCBIfam" id="TIGR01391">
    <property type="entry name" value="dnaG"/>
    <property type="match status" value="1"/>
</dbReference>
<keyword evidence="10 12" id="KW-0238">DNA-binding</keyword>
<dbReference type="InterPro" id="IPR030846">
    <property type="entry name" value="DnaG_bac"/>
</dbReference>
<comment type="function">
    <text evidence="12 13">RNA polymerase that catalyzes the synthesis of short RNA molecules used as primers for DNA polymerase during DNA replication.</text>
</comment>
<keyword evidence="2 12" id="KW-0639">Primosome</keyword>
<keyword evidence="1 12" id="KW-0240">DNA-directed RNA polymerase</keyword>
<dbReference type="GO" id="GO:0003677">
    <property type="term" value="F:DNA binding"/>
    <property type="evidence" value="ECO:0007669"/>
    <property type="project" value="UniProtKB-KW"/>
</dbReference>
<name>A0AA45C614_9BACT</name>
<dbReference type="PANTHER" id="PTHR30313">
    <property type="entry name" value="DNA PRIMASE"/>
    <property type="match status" value="1"/>
</dbReference>
<evidence type="ECO:0000256" key="11">
    <source>
        <dbReference type="ARBA" id="ARBA00023163"/>
    </source>
</evidence>
<evidence type="ECO:0000256" key="3">
    <source>
        <dbReference type="ARBA" id="ARBA00022679"/>
    </source>
</evidence>
<evidence type="ECO:0000259" key="15">
    <source>
        <dbReference type="PROSITE" id="PS50880"/>
    </source>
</evidence>
<accession>A0AA45C614</accession>
<comment type="cofactor">
    <cofactor evidence="12 13 14">
        <name>Zn(2+)</name>
        <dbReference type="ChEBI" id="CHEBI:29105"/>
    </cofactor>
    <text evidence="12 13 14">Binds 1 zinc ion per monomer.</text>
</comment>
<comment type="domain">
    <text evidence="12">Contains an N-terminal zinc-binding domain, a central core domain that contains the primase activity, and a C-terminal DnaB-binding domain.</text>
</comment>
<dbReference type="Gene3D" id="3.40.1360.10">
    <property type="match status" value="1"/>
</dbReference>
<dbReference type="RefSeq" id="WP_109605174.1">
    <property type="nucleotide sequence ID" value="NZ_QGGI01000012.1"/>
</dbReference>
<comment type="similarity">
    <text evidence="12 13">Belongs to the DnaG primase family.</text>
</comment>
<dbReference type="GO" id="GO:0005737">
    <property type="term" value="C:cytoplasm"/>
    <property type="evidence" value="ECO:0007669"/>
    <property type="project" value="TreeGrafter"/>
</dbReference>
<dbReference type="GO" id="GO:1990077">
    <property type="term" value="C:primosome complex"/>
    <property type="evidence" value="ECO:0007669"/>
    <property type="project" value="UniProtKB-KW"/>
</dbReference>
<dbReference type="InterPro" id="IPR050219">
    <property type="entry name" value="DnaG_primase"/>
</dbReference>
<dbReference type="InterPro" id="IPR013264">
    <property type="entry name" value="DNAG_N"/>
</dbReference>
<feature type="zinc finger region" description="CHC2-type" evidence="12 14">
    <location>
        <begin position="40"/>
        <end position="64"/>
    </location>
</feature>
<dbReference type="AlphaFoldDB" id="A0AA45C614"/>
<evidence type="ECO:0000256" key="13">
    <source>
        <dbReference type="PIRNR" id="PIRNR002811"/>
    </source>
</evidence>
<dbReference type="SMART" id="SM00493">
    <property type="entry name" value="TOPRIM"/>
    <property type="match status" value="1"/>
</dbReference>
<evidence type="ECO:0000256" key="9">
    <source>
        <dbReference type="ARBA" id="ARBA00022842"/>
    </source>
</evidence>
<dbReference type="SUPFAM" id="SSF57783">
    <property type="entry name" value="Zinc beta-ribbon"/>
    <property type="match status" value="1"/>
</dbReference>
<organism evidence="16 17">
    <name type="scientific">Oceanotoga teriensis</name>
    <dbReference type="NCBI Taxonomy" id="515440"/>
    <lineage>
        <taxon>Bacteria</taxon>
        <taxon>Thermotogati</taxon>
        <taxon>Thermotogota</taxon>
        <taxon>Thermotogae</taxon>
        <taxon>Petrotogales</taxon>
        <taxon>Petrotogaceae</taxon>
        <taxon>Oceanotoga</taxon>
    </lineage>
</organism>
<dbReference type="InterPro" id="IPR036977">
    <property type="entry name" value="DNA_primase_Znf_CHC2"/>
</dbReference>
<dbReference type="GO" id="GO:0000428">
    <property type="term" value="C:DNA-directed RNA polymerase complex"/>
    <property type="evidence" value="ECO:0007669"/>
    <property type="project" value="UniProtKB-KW"/>
</dbReference>
<dbReference type="InterPro" id="IPR002694">
    <property type="entry name" value="Znf_CHC2"/>
</dbReference>
<evidence type="ECO:0000256" key="7">
    <source>
        <dbReference type="ARBA" id="ARBA00022771"/>
    </source>
</evidence>
<keyword evidence="7 12" id="KW-0863">Zinc-finger</keyword>
<evidence type="ECO:0000256" key="5">
    <source>
        <dbReference type="ARBA" id="ARBA00022705"/>
    </source>
</evidence>
<gene>
    <name evidence="12" type="primary">dnaG</name>
    <name evidence="16" type="ORF">C7380_11265</name>
</gene>
<evidence type="ECO:0000256" key="4">
    <source>
        <dbReference type="ARBA" id="ARBA00022695"/>
    </source>
</evidence>
<sequence>MAYEDLKLKAEEIKNILKIEDIISSYISIKRAGKNYTALCPFHAEDTPSFYIFPETQTYHCFGCGAHGDAITFIKEYENKSFMDALKKCADMAGVNLDLKSHKKPKEIELNESLNKFYIDRLLNLPSYHKVWEFLKNRNINKDTAEEFEFGYSTGEEIEKVLEDTLIEKEIAVNSGLIKNDRDFFNGRLIIPIRDNNSSLVGFAGRLIENVNSPKYINSQENKYFKKSKILYMYHKTKSIIQKNDFAIITEGYFDAISMYKMGFKNIVAVLGSNLTKDHAFELFKSTNKIITMFDMDKAGEKATISSIDLLFEKGFQVAVANYDAKDPDELTKKHDKKYIAEILKKSYKFHEYIVDVKAKDYDLKNEFAVEEYLKEMAIWYKKIQQSNRFEIMEVFSEKISEKIDREKDFVKKVLIELSKNLKINNIKINESKQKTQIIEKEIRYDLGKSFIYLWLKFPEYRKKIESVQEDILPENPLREFITSLKEGKELSQIIEDSSEELSQIISEIWKVDYIFEPERIYSKLMKSIDRINTLKKIESLKDELKNTEEPFIRANITKDIIKLYSKLKKHGGNI</sequence>
<evidence type="ECO:0000256" key="2">
    <source>
        <dbReference type="ARBA" id="ARBA00022515"/>
    </source>
</evidence>
<dbReference type="Gene3D" id="3.90.580.10">
    <property type="entry name" value="Zinc finger, CHC2-type domain"/>
    <property type="match status" value="1"/>
</dbReference>
<keyword evidence="6 12" id="KW-0479">Metal-binding</keyword>
<keyword evidence="17" id="KW-1185">Reference proteome</keyword>
<evidence type="ECO:0000256" key="10">
    <source>
        <dbReference type="ARBA" id="ARBA00023125"/>
    </source>
</evidence>
<dbReference type="CDD" id="cd03364">
    <property type="entry name" value="TOPRIM_DnaG_primases"/>
    <property type="match status" value="1"/>
</dbReference>
<dbReference type="PANTHER" id="PTHR30313:SF2">
    <property type="entry name" value="DNA PRIMASE"/>
    <property type="match status" value="1"/>
</dbReference>